<sequence>MHESNILTQEQAERLNEHRYLGNDAIHKIAIPSRTQLIDAIDIIEHTLEAL</sequence>
<dbReference type="Proteomes" id="UP000642094">
    <property type="component" value="Unassembled WGS sequence"/>
</dbReference>
<name>A0ABR7ZYS0_9CYAN</name>
<dbReference type="EMBL" id="JACJQB010000024">
    <property type="protein sequence ID" value="MBD2188924.1"/>
    <property type="molecule type" value="Genomic_DNA"/>
</dbReference>
<keyword evidence="2" id="KW-1185">Reference proteome</keyword>
<gene>
    <name evidence="1" type="ORF">H6F41_12315</name>
</gene>
<accession>A0ABR7ZYS0</accession>
<protein>
    <submittedName>
        <fullName evidence="1">Uncharacterized protein</fullName>
    </submittedName>
</protein>
<evidence type="ECO:0000313" key="2">
    <source>
        <dbReference type="Proteomes" id="UP000642094"/>
    </source>
</evidence>
<proteinExistence type="predicted"/>
<dbReference type="RefSeq" id="WP_190403765.1">
    <property type="nucleotide sequence ID" value="NZ_JACJQB010000024.1"/>
</dbReference>
<evidence type="ECO:0000313" key="1">
    <source>
        <dbReference type="EMBL" id="MBD2188924.1"/>
    </source>
</evidence>
<organism evidence="1 2">
    <name type="scientific">Pseudanabaena mucicola FACHB-723</name>
    <dbReference type="NCBI Taxonomy" id="2692860"/>
    <lineage>
        <taxon>Bacteria</taxon>
        <taxon>Bacillati</taxon>
        <taxon>Cyanobacteriota</taxon>
        <taxon>Cyanophyceae</taxon>
        <taxon>Pseudanabaenales</taxon>
        <taxon>Pseudanabaenaceae</taxon>
        <taxon>Pseudanabaena</taxon>
    </lineage>
</organism>
<comment type="caution">
    <text evidence="1">The sequence shown here is derived from an EMBL/GenBank/DDBJ whole genome shotgun (WGS) entry which is preliminary data.</text>
</comment>
<reference evidence="1 2" key="1">
    <citation type="journal article" date="2020" name="ISME J.">
        <title>Comparative genomics reveals insights into cyanobacterial evolution and habitat adaptation.</title>
        <authorList>
            <person name="Chen M.Y."/>
            <person name="Teng W.K."/>
            <person name="Zhao L."/>
            <person name="Hu C.X."/>
            <person name="Zhou Y.K."/>
            <person name="Han B.P."/>
            <person name="Song L.R."/>
            <person name="Shu W.S."/>
        </authorList>
    </citation>
    <scope>NUCLEOTIDE SEQUENCE [LARGE SCALE GENOMIC DNA]</scope>
    <source>
        <strain evidence="1 2">FACHB-723</strain>
    </source>
</reference>